<dbReference type="Gene3D" id="3.40.50.1240">
    <property type="entry name" value="Phosphoglycerate mutase-like"/>
    <property type="match status" value="1"/>
</dbReference>
<feature type="active site" description="Proton donor/acceptor" evidence="1">
    <location>
        <position position="88"/>
    </location>
</feature>
<accession>A0A929FYI3</accession>
<dbReference type="RefSeq" id="WP_193929275.1">
    <property type="nucleotide sequence ID" value="NZ_JADEYC010000026.1"/>
</dbReference>
<evidence type="ECO:0000313" key="3">
    <source>
        <dbReference type="EMBL" id="MBE9375831.1"/>
    </source>
</evidence>
<dbReference type="InterPro" id="IPR013078">
    <property type="entry name" value="His_Pase_superF_clade-1"/>
</dbReference>
<dbReference type="SMART" id="SM00855">
    <property type="entry name" value="PGAM"/>
    <property type="match status" value="1"/>
</dbReference>
<reference evidence="3" key="1">
    <citation type="submission" date="2020-10" db="EMBL/GenBank/DDBJ databases">
        <title>Diversity and distribution of actinomycetes associated with coral in the coast of Hainan.</title>
        <authorList>
            <person name="Li F."/>
        </authorList>
    </citation>
    <scope>NUCLEOTIDE SEQUENCE</scope>
    <source>
        <strain evidence="3">HNM0983</strain>
    </source>
</reference>
<organism evidence="3 4">
    <name type="scientific">Saccharopolyspora montiporae</name>
    <dbReference type="NCBI Taxonomy" id="2781240"/>
    <lineage>
        <taxon>Bacteria</taxon>
        <taxon>Bacillati</taxon>
        <taxon>Actinomycetota</taxon>
        <taxon>Actinomycetes</taxon>
        <taxon>Pseudonocardiales</taxon>
        <taxon>Pseudonocardiaceae</taxon>
        <taxon>Saccharopolyspora</taxon>
    </lineage>
</organism>
<dbReference type="EMBL" id="JADEYC010000026">
    <property type="protein sequence ID" value="MBE9375831.1"/>
    <property type="molecule type" value="Genomic_DNA"/>
</dbReference>
<evidence type="ECO:0000256" key="1">
    <source>
        <dbReference type="PIRSR" id="PIRSR613078-1"/>
    </source>
</evidence>
<protein>
    <submittedName>
        <fullName evidence="3">Histidine phosphatase family protein</fullName>
    </submittedName>
</protein>
<keyword evidence="4" id="KW-1185">Reference proteome</keyword>
<evidence type="ECO:0000256" key="2">
    <source>
        <dbReference type="PIRSR" id="PIRSR613078-2"/>
    </source>
</evidence>
<name>A0A929FYI3_9PSEU</name>
<gene>
    <name evidence="3" type="ORF">IQ251_15375</name>
</gene>
<dbReference type="PANTHER" id="PTHR48100:SF15">
    <property type="entry name" value="SEDOHEPTULOSE 1,7-BISPHOSPHATASE"/>
    <property type="match status" value="1"/>
</dbReference>
<dbReference type="Pfam" id="PF00300">
    <property type="entry name" value="His_Phos_1"/>
    <property type="match status" value="1"/>
</dbReference>
<dbReference type="InterPro" id="IPR029033">
    <property type="entry name" value="His_PPase_superfam"/>
</dbReference>
<evidence type="ECO:0000313" key="4">
    <source>
        <dbReference type="Proteomes" id="UP000598360"/>
    </source>
</evidence>
<dbReference type="AlphaFoldDB" id="A0A929FYI3"/>
<comment type="caution">
    <text evidence="3">The sequence shown here is derived from an EMBL/GenBank/DDBJ whole genome shotgun (WGS) entry which is preliminary data.</text>
</comment>
<dbReference type="GO" id="GO:0016791">
    <property type="term" value="F:phosphatase activity"/>
    <property type="evidence" value="ECO:0007669"/>
    <property type="project" value="TreeGrafter"/>
</dbReference>
<dbReference type="Proteomes" id="UP000598360">
    <property type="component" value="Unassembled WGS sequence"/>
</dbReference>
<dbReference type="SUPFAM" id="SSF53254">
    <property type="entry name" value="Phosphoglycerate mutase-like"/>
    <property type="match status" value="1"/>
</dbReference>
<feature type="active site" description="Tele-phosphohistidine intermediate" evidence="1">
    <location>
        <position position="15"/>
    </location>
</feature>
<dbReference type="PANTHER" id="PTHR48100">
    <property type="entry name" value="BROAD-SPECIFICITY PHOSPHATASE YOR283W-RELATED"/>
    <property type="match status" value="1"/>
</dbReference>
<feature type="binding site" evidence="2">
    <location>
        <begin position="88"/>
        <end position="91"/>
    </location>
    <ligand>
        <name>substrate</name>
    </ligand>
</feature>
<dbReference type="CDD" id="cd07067">
    <property type="entry name" value="HP_PGM_like"/>
    <property type="match status" value="1"/>
</dbReference>
<dbReference type="InterPro" id="IPR050275">
    <property type="entry name" value="PGM_Phosphatase"/>
</dbReference>
<feature type="binding site" evidence="2">
    <location>
        <position position="67"/>
    </location>
    <ligand>
        <name>substrate</name>
    </ligand>
</feature>
<proteinExistence type="predicted"/>
<sequence length="200" mass="21864">MVQDGDAHHVYILRHATTEWSRSGKHTSRTDLPLTAEGELRARQAGQTLAALRSPGPVLVLVSPLQRAQRTAELAGLADSEPEPLLTEWDYGDYEGLTTAEIREQVPGWTVWDAGCPAGETVEQITERTDRVLDRVRTTAADVVLVGHGHFSRALIARWLDLPVPAGARFALDPGAVSVLGRERAVPQLTRSNIPPWQQG</sequence>